<reference evidence="1" key="1">
    <citation type="journal article" date="2014" name="Int. J. Syst. Evol. Microbiol.">
        <title>Complete genome sequence of Corynebacterium casei LMG S-19264T (=DSM 44701T), isolated from a smear-ripened cheese.</title>
        <authorList>
            <consortium name="US DOE Joint Genome Institute (JGI-PGF)"/>
            <person name="Walter F."/>
            <person name="Albersmeier A."/>
            <person name="Kalinowski J."/>
            <person name="Ruckert C."/>
        </authorList>
    </citation>
    <scope>NUCLEOTIDE SEQUENCE</scope>
    <source>
        <strain evidence="1">CGMCC 1.7081</strain>
    </source>
</reference>
<comment type="caution">
    <text evidence="1">The sequence shown here is derived from an EMBL/GenBank/DDBJ whole genome shotgun (WGS) entry which is preliminary data.</text>
</comment>
<evidence type="ECO:0000313" key="2">
    <source>
        <dbReference type="Proteomes" id="UP000611500"/>
    </source>
</evidence>
<keyword evidence="2" id="KW-1185">Reference proteome</keyword>
<dbReference type="InterPro" id="IPR023373">
    <property type="entry name" value="YmcC_sf"/>
</dbReference>
<accession>A0A8J3HAS5</accession>
<evidence type="ECO:0000313" key="1">
    <source>
        <dbReference type="EMBL" id="GHG97773.1"/>
    </source>
</evidence>
<dbReference type="Pfam" id="PF11102">
    <property type="entry name" value="YjbF"/>
    <property type="match status" value="1"/>
</dbReference>
<dbReference type="SUPFAM" id="SSF159270">
    <property type="entry name" value="YmcC-like"/>
    <property type="match status" value="1"/>
</dbReference>
<dbReference type="InterPro" id="IPR021308">
    <property type="entry name" value="GfcB"/>
</dbReference>
<reference evidence="1" key="2">
    <citation type="submission" date="2020-09" db="EMBL/GenBank/DDBJ databases">
        <authorList>
            <person name="Sun Q."/>
            <person name="Zhou Y."/>
        </authorList>
    </citation>
    <scope>NUCLEOTIDE SEQUENCE</scope>
    <source>
        <strain evidence="1">CGMCC 1.7081</strain>
    </source>
</reference>
<sequence length="244" mass="25834">MGEGLGMRMTFLNAVRSRAGVSAIVLAGALVLTGCSGGKDAAPTQLELARATKAIVGGAISGKGRGAAPAPISRAQIEAVGLPVTGIRAERRAMSAYFFRAEARRDETPGLIEVWMSGDQLSTVTTRDGVVIATRGLGGDLLSSAVPLADGQPQSGALEQRIFTGDNRERSLTLRCETEDIGAERVEILGVSHDARHLRQICDGADGSRVTNDFWQSPGDGTIWKSRQWAGPYVGYLQLNRVTK</sequence>
<organism evidence="1 2">
    <name type="scientific">Pseudodonghicola xiamenensis</name>
    <dbReference type="NCBI Taxonomy" id="337702"/>
    <lineage>
        <taxon>Bacteria</taxon>
        <taxon>Pseudomonadati</taxon>
        <taxon>Pseudomonadota</taxon>
        <taxon>Alphaproteobacteria</taxon>
        <taxon>Rhodobacterales</taxon>
        <taxon>Paracoccaceae</taxon>
        <taxon>Pseudodonghicola</taxon>
    </lineage>
</organism>
<dbReference type="AlphaFoldDB" id="A0A8J3HAS5"/>
<dbReference type="Gene3D" id="2.40.360.10">
    <property type="entry name" value="YmcC-like"/>
    <property type="match status" value="1"/>
</dbReference>
<name>A0A8J3HAS5_9RHOB</name>
<proteinExistence type="predicted"/>
<dbReference type="EMBL" id="BNAP01000019">
    <property type="protein sequence ID" value="GHG97773.1"/>
    <property type="molecule type" value="Genomic_DNA"/>
</dbReference>
<gene>
    <name evidence="1" type="ORF">GCM10010961_32730</name>
</gene>
<dbReference type="Proteomes" id="UP000611500">
    <property type="component" value="Unassembled WGS sequence"/>
</dbReference>
<evidence type="ECO:0008006" key="3">
    <source>
        <dbReference type="Google" id="ProtNLM"/>
    </source>
</evidence>
<protein>
    <recommendedName>
        <fullName evidence="3">Group 4 capsule polysaccharide lipoprotein gfcB, YjbF</fullName>
    </recommendedName>
</protein>